<dbReference type="PANTHER" id="PTHR11228">
    <property type="entry name" value="RADICAL SAM DOMAIN PROTEIN"/>
    <property type="match status" value="1"/>
</dbReference>
<dbReference type="InterPro" id="IPR013785">
    <property type="entry name" value="Aldolase_TIM"/>
</dbReference>
<reference evidence="8" key="1">
    <citation type="submission" date="2016-10" db="EMBL/GenBank/DDBJ databases">
        <authorList>
            <person name="Varghese N."/>
            <person name="Submissions S."/>
        </authorList>
    </citation>
    <scope>NUCLEOTIDE SEQUENCE [LARGE SCALE GENOMIC DNA]</scope>
    <source>
        <strain evidence="8">CBMB127</strain>
    </source>
</reference>
<evidence type="ECO:0000313" key="8">
    <source>
        <dbReference type="Proteomes" id="UP000198629"/>
    </source>
</evidence>
<dbReference type="SFLD" id="SFLDG01067">
    <property type="entry name" value="SPASM/twitch_domain_containing"/>
    <property type="match status" value="1"/>
</dbReference>
<dbReference type="PROSITE" id="PS51918">
    <property type="entry name" value="RADICAL_SAM"/>
    <property type="match status" value="1"/>
</dbReference>
<dbReference type="CDD" id="cd01335">
    <property type="entry name" value="Radical_SAM"/>
    <property type="match status" value="1"/>
</dbReference>
<dbReference type="Pfam" id="PF04055">
    <property type="entry name" value="Radical_SAM"/>
    <property type="match status" value="1"/>
</dbReference>
<comment type="cofactor">
    <cofactor evidence="1">
        <name>[4Fe-4S] cluster</name>
        <dbReference type="ChEBI" id="CHEBI:49883"/>
    </cofactor>
</comment>
<protein>
    <submittedName>
        <fullName evidence="7">His-Xaa-Ser system radical SAM maturase HxsC</fullName>
    </submittedName>
</protein>
<dbReference type="GO" id="GO:0046872">
    <property type="term" value="F:metal ion binding"/>
    <property type="evidence" value="ECO:0007669"/>
    <property type="project" value="UniProtKB-KW"/>
</dbReference>
<evidence type="ECO:0000313" key="7">
    <source>
        <dbReference type="EMBL" id="SDK40636.1"/>
    </source>
</evidence>
<feature type="domain" description="Radical SAM core" evidence="6">
    <location>
        <begin position="102"/>
        <end position="328"/>
    </location>
</feature>
<name>A0A1G9BMC2_9PROT</name>
<evidence type="ECO:0000256" key="4">
    <source>
        <dbReference type="ARBA" id="ARBA00023004"/>
    </source>
</evidence>
<dbReference type="InterPro" id="IPR007197">
    <property type="entry name" value="rSAM"/>
</dbReference>
<keyword evidence="2" id="KW-0949">S-adenosyl-L-methionine</keyword>
<dbReference type="Gene3D" id="3.20.20.70">
    <property type="entry name" value="Aldolase class I"/>
    <property type="match status" value="1"/>
</dbReference>
<evidence type="ECO:0000256" key="3">
    <source>
        <dbReference type="ARBA" id="ARBA00022723"/>
    </source>
</evidence>
<dbReference type="STRING" id="492660.SAMN05192566_1246"/>
<dbReference type="OrthoDB" id="4501241at2"/>
<evidence type="ECO:0000256" key="2">
    <source>
        <dbReference type="ARBA" id="ARBA00022691"/>
    </source>
</evidence>
<dbReference type="GO" id="GO:0051536">
    <property type="term" value="F:iron-sulfur cluster binding"/>
    <property type="evidence" value="ECO:0007669"/>
    <property type="project" value="UniProtKB-KW"/>
</dbReference>
<dbReference type="RefSeq" id="WP_091471268.1">
    <property type="nucleotide sequence ID" value="NZ_FNFX01000002.1"/>
</dbReference>
<keyword evidence="3" id="KW-0479">Metal-binding</keyword>
<keyword evidence="5" id="KW-0411">Iron-sulfur</keyword>
<dbReference type="InterPro" id="IPR024032">
    <property type="entry name" value="rSAM_paired_HxsC"/>
</dbReference>
<gene>
    <name evidence="7" type="ORF">SAMN05192566_1246</name>
</gene>
<dbReference type="InterPro" id="IPR050377">
    <property type="entry name" value="Radical_SAM_PqqE_MftC-like"/>
</dbReference>
<evidence type="ECO:0000256" key="1">
    <source>
        <dbReference type="ARBA" id="ARBA00001966"/>
    </source>
</evidence>
<organism evidence="7 8">
    <name type="scientific">Methylophilus rhizosphaerae</name>
    <dbReference type="NCBI Taxonomy" id="492660"/>
    <lineage>
        <taxon>Bacteria</taxon>
        <taxon>Pseudomonadati</taxon>
        <taxon>Pseudomonadota</taxon>
        <taxon>Betaproteobacteria</taxon>
        <taxon>Nitrosomonadales</taxon>
        <taxon>Methylophilaceae</taxon>
        <taxon>Methylophilus</taxon>
    </lineage>
</organism>
<dbReference type="NCBIfam" id="TIGR03977">
    <property type="entry name" value="rSAM_pair_HxsC"/>
    <property type="match status" value="1"/>
</dbReference>
<dbReference type="Proteomes" id="UP000198629">
    <property type="component" value="Unassembled WGS sequence"/>
</dbReference>
<dbReference type="SUPFAM" id="SSF102114">
    <property type="entry name" value="Radical SAM enzymes"/>
    <property type="match status" value="1"/>
</dbReference>
<dbReference type="InterPro" id="IPR058240">
    <property type="entry name" value="rSAM_sf"/>
</dbReference>
<keyword evidence="8" id="KW-1185">Reference proteome</keyword>
<keyword evidence="4" id="KW-0408">Iron</keyword>
<dbReference type="GO" id="GO:0003824">
    <property type="term" value="F:catalytic activity"/>
    <property type="evidence" value="ECO:0007669"/>
    <property type="project" value="InterPro"/>
</dbReference>
<proteinExistence type="predicted"/>
<dbReference type="SFLD" id="SFLDG01103">
    <property type="entry name" value="Uncharacterised_Radical_SAM_Su"/>
    <property type="match status" value="1"/>
</dbReference>
<evidence type="ECO:0000259" key="6">
    <source>
        <dbReference type="PROSITE" id="PS51918"/>
    </source>
</evidence>
<dbReference type="AlphaFoldDB" id="A0A1G9BMC2"/>
<accession>A0A1G9BMC2</accession>
<dbReference type="EMBL" id="FNFX01000002">
    <property type="protein sequence ID" value="SDK40636.1"/>
    <property type="molecule type" value="Genomic_DNA"/>
</dbReference>
<dbReference type="SFLD" id="SFLDS00029">
    <property type="entry name" value="Radical_SAM"/>
    <property type="match status" value="1"/>
</dbReference>
<dbReference type="PANTHER" id="PTHR11228:SF7">
    <property type="entry name" value="PQQA PEPTIDE CYCLASE"/>
    <property type="match status" value="1"/>
</dbReference>
<evidence type="ECO:0000256" key="5">
    <source>
        <dbReference type="ARBA" id="ARBA00023014"/>
    </source>
</evidence>
<sequence>MIKLGGKVIQVHQLTSEKAKLFALSSNPNLPLVLRSDKAFITRTKNAPKGFSHYITFESLADDIEFSQGENFTVLPDEFSYLNDEDIVRITPNKEHIRVLYRKRATNNTIMITEQCNHYCLMCSQPPKNHDDSYLLSEAFDLIKLIPKNTKEIGFSGGEPTLFGEKFLELLEFTKSHLPQTGIHILSNGRSFKNIDFAKRYADINHFDMMVGIPIYSSYPSTHDYIVQSSGALDETLAGVLNLKRLNQKVEIRVVIHKQSIEGLLELCEFIGRNLLFVDHVALMGLEMMGFTRANLDSLWIDPFEYKDILSDAVNILVSYGLTTSVYNHQLCTINQDILPFYRKSISDWKNEFAPECEGCKRASECGGFFSSSLLHRYSDHIRPL</sequence>